<name>A0ABV5TN86_9ACTN</name>
<reference evidence="2 3" key="1">
    <citation type="submission" date="2024-09" db="EMBL/GenBank/DDBJ databases">
        <authorList>
            <person name="Sun Q."/>
            <person name="Mori K."/>
        </authorList>
    </citation>
    <scope>NUCLEOTIDE SEQUENCE [LARGE SCALE GENOMIC DNA]</scope>
    <source>
        <strain evidence="2 3">JCM 3028</strain>
    </source>
</reference>
<comment type="caution">
    <text evidence="2">The sequence shown here is derived from an EMBL/GenBank/DDBJ whole genome shotgun (WGS) entry which is preliminary data.</text>
</comment>
<feature type="compositionally biased region" description="Pro residues" evidence="1">
    <location>
        <begin position="78"/>
        <end position="87"/>
    </location>
</feature>
<protein>
    <submittedName>
        <fullName evidence="2">Uncharacterized protein</fullName>
    </submittedName>
</protein>
<keyword evidence="3" id="KW-1185">Reference proteome</keyword>
<feature type="region of interest" description="Disordered" evidence="1">
    <location>
        <begin position="126"/>
        <end position="150"/>
    </location>
</feature>
<proteinExistence type="predicted"/>
<dbReference type="Proteomes" id="UP001589610">
    <property type="component" value="Unassembled WGS sequence"/>
</dbReference>
<organism evidence="2 3">
    <name type="scientific">Streptosporangium vulgare</name>
    <dbReference type="NCBI Taxonomy" id="46190"/>
    <lineage>
        <taxon>Bacteria</taxon>
        <taxon>Bacillati</taxon>
        <taxon>Actinomycetota</taxon>
        <taxon>Actinomycetes</taxon>
        <taxon>Streptosporangiales</taxon>
        <taxon>Streptosporangiaceae</taxon>
        <taxon>Streptosporangium</taxon>
    </lineage>
</organism>
<evidence type="ECO:0000313" key="3">
    <source>
        <dbReference type="Proteomes" id="UP001589610"/>
    </source>
</evidence>
<dbReference type="EMBL" id="JBHMBS010000023">
    <property type="protein sequence ID" value="MFB9680484.1"/>
    <property type="molecule type" value="Genomic_DNA"/>
</dbReference>
<evidence type="ECO:0000256" key="1">
    <source>
        <dbReference type="SAM" id="MobiDB-lite"/>
    </source>
</evidence>
<gene>
    <name evidence="2" type="ORF">ACFFRH_33840</name>
</gene>
<feature type="region of interest" description="Disordered" evidence="1">
    <location>
        <begin position="66"/>
        <end position="104"/>
    </location>
</feature>
<sequence>MPMGCALCGHAPYAHGCPGQGAVDHDYAQPSRELMAVRLEAWRFGIPLPASEAFVDAEVIPLVPAQRRPEQPASAAPTPLPKRPPLSFPHSNTRPAPRLVEPRQDRAARLTLARDPRAHRRARVVARAHEHTSPRRTAVLQQSAHLPDASERRQLHRILQPRSAVALGRGHPPTSLPSFLLAPYRQEVAA</sequence>
<evidence type="ECO:0000313" key="2">
    <source>
        <dbReference type="EMBL" id="MFB9680484.1"/>
    </source>
</evidence>
<accession>A0ABV5TN86</accession>
<dbReference type="RefSeq" id="WP_344744013.1">
    <property type="nucleotide sequence ID" value="NZ_BAAAWW010000037.1"/>
</dbReference>